<dbReference type="EMBL" id="RCMV01005246">
    <property type="protein sequence ID" value="KAG3188591.1"/>
    <property type="molecule type" value="Genomic_DNA"/>
</dbReference>
<proteinExistence type="predicted"/>
<accession>A0A8T1GQ13</accession>
<feature type="region of interest" description="Disordered" evidence="1">
    <location>
        <begin position="13"/>
        <end position="34"/>
    </location>
</feature>
<evidence type="ECO:0000256" key="1">
    <source>
        <dbReference type="SAM" id="MobiDB-lite"/>
    </source>
</evidence>
<reference evidence="2" key="1">
    <citation type="submission" date="2018-05" db="EMBL/GenBank/DDBJ databases">
        <title>Effector identification in a new, highly contiguous assembly of the strawberry crown rot pathogen Phytophthora cactorum.</title>
        <authorList>
            <person name="Armitage A.D."/>
            <person name="Nellist C.F."/>
            <person name="Bates H."/>
            <person name="Vickerstaff R.J."/>
            <person name="Harrison R.J."/>
        </authorList>
    </citation>
    <scope>NUCLEOTIDE SEQUENCE</scope>
    <source>
        <strain evidence="2">P421</strain>
    </source>
</reference>
<dbReference type="AlphaFoldDB" id="A0A8T1GQ13"/>
<name>A0A8T1GQ13_9STRA</name>
<dbReference type="Proteomes" id="UP000760860">
    <property type="component" value="Unassembled WGS sequence"/>
</dbReference>
<organism evidence="2 3">
    <name type="scientific">Phytophthora cactorum</name>
    <dbReference type="NCBI Taxonomy" id="29920"/>
    <lineage>
        <taxon>Eukaryota</taxon>
        <taxon>Sar</taxon>
        <taxon>Stramenopiles</taxon>
        <taxon>Oomycota</taxon>
        <taxon>Peronosporomycetes</taxon>
        <taxon>Peronosporales</taxon>
        <taxon>Peronosporaceae</taxon>
        <taxon>Phytophthora</taxon>
    </lineage>
</organism>
<gene>
    <name evidence="2" type="ORF">PC129_g25189</name>
</gene>
<feature type="non-terminal residue" evidence="2">
    <location>
        <position position="1"/>
    </location>
</feature>
<feature type="compositionally biased region" description="Acidic residues" evidence="1">
    <location>
        <begin position="17"/>
        <end position="27"/>
    </location>
</feature>
<evidence type="ECO:0000313" key="2">
    <source>
        <dbReference type="EMBL" id="KAG3188591.1"/>
    </source>
</evidence>
<protein>
    <submittedName>
        <fullName evidence="2">Uncharacterized protein</fullName>
    </submittedName>
</protein>
<comment type="caution">
    <text evidence="2">The sequence shown here is derived from an EMBL/GenBank/DDBJ whole genome shotgun (WGS) entry which is preliminary data.</text>
</comment>
<evidence type="ECO:0000313" key="3">
    <source>
        <dbReference type="Proteomes" id="UP000760860"/>
    </source>
</evidence>
<sequence>VAAIVEEVAVDVSVETEVSETPEESTEPEAAVGS</sequence>